<accession>A0A2N9GE26</accession>
<evidence type="ECO:0000313" key="2">
    <source>
        <dbReference type="EMBL" id="SPC97700.1"/>
    </source>
</evidence>
<protein>
    <recommendedName>
        <fullName evidence="1">Reverse transcriptase zinc-binding domain-containing protein</fullName>
    </recommendedName>
</protein>
<feature type="domain" description="Reverse transcriptase zinc-binding" evidence="1">
    <location>
        <begin position="214"/>
        <end position="298"/>
    </location>
</feature>
<dbReference type="PANTHER" id="PTHR33116:SF78">
    <property type="entry name" value="OS12G0587133 PROTEIN"/>
    <property type="match status" value="1"/>
</dbReference>
<dbReference type="PANTHER" id="PTHR33116">
    <property type="entry name" value="REVERSE TRANSCRIPTASE ZINC-BINDING DOMAIN-CONTAINING PROTEIN-RELATED-RELATED"/>
    <property type="match status" value="1"/>
</dbReference>
<evidence type="ECO:0000259" key="1">
    <source>
        <dbReference type="Pfam" id="PF13966"/>
    </source>
</evidence>
<dbReference type="InterPro" id="IPR026960">
    <property type="entry name" value="RVT-Znf"/>
</dbReference>
<reference evidence="2" key="1">
    <citation type="submission" date="2018-02" db="EMBL/GenBank/DDBJ databases">
        <authorList>
            <person name="Cohen D.B."/>
            <person name="Kent A.D."/>
        </authorList>
    </citation>
    <scope>NUCLEOTIDE SEQUENCE</scope>
</reference>
<organism evidence="2">
    <name type="scientific">Fagus sylvatica</name>
    <name type="common">Beechnut</name>
    <dbReference type="NCBI Taxonomy" id="28930"/>
    <lineage>
        <taxon>Eukaryota</taxon>
        <taxon>Viridiplantae</taxon>
        <taxon>Streptophyta</taxon>
        <taxon>Embryophyta</taxon>
        <taxon>Tracheophyta</taxon>
        <taxon>Spermatophyta</taxon>
        <taxon>Magnoliopsida</taxon>
        <taxon>eudicotyledons</taxon>
        <taxon>Gunneridae</taxon>
        <taxon>Pentapetalae</taxon>
        <taxon>rosids</taxon>
        <taxon>fabids</taxon>
        <taxon>Fagales</taxon>
        <taxon>Fagaceae</taxon>
        <taxon>Fagus</taxon>
    </lineage>
</organism>
<dbReference type="Pfam" id="PF13966">
    <property type="entry name" value="zf-RVT"/>
    <property type="match status" value="1"/>
</dbReference>
<proteinExistence type="predicted"/>
<dbReference type="EMBL" id="OIVN01001791">
    <property type="protein sequence ID" value="SPC97700.1"/>
    <property type="molecule type" value="Genomic_DNA"/>
</dbReference>
<dbReference type="AlphaFoldDB" id="A0A2N9GE26"/>
<sequence>MSYLGLPLGASFKDKTIWNGIIEKLELQLAGWKRLGEEFKYHLVSWDRVCQPLCYGGLGIRKLVLYNQALLGKWLWQYAREKEALWRKIVELKYGGLWGGWCSNSAPDPYGKSLWKHIRKGWPTFAENVYFKVGDGLKCRFPELYHLVSNPEASVQELASFVGSSFHWNVCFTRLVQDWELEAVAEFLDVTYTAVPTQGALDTIHWKHSSQKEFSVSSFYKCLLLPPSREFPWKSVWKSRVPSKVNFFIWIASLGKVLTIDNLRKRQLVIMDWCCMCKEAGDSIDHLFLHCHTARELWALAFSMFGVCWVLPRHVVDLLACWTGCTRRCRSAPIWGLIPHCLMWVIWREQNAQTFEDLEKTIQDLKQCFLSMLLEWVNASNISHFSSLYELINFCQLTM</sequence>
<name>A0A2N9GE26_FAGSY</name>
<gene>
    <name evidence="2" type="ORF">FSB_LOCUS25582</name>
</gene>